<gene>
    <name evidence="1" type="ORF">CPAL_21850</name>
</gene>
<reference evidence="1 2" key="1">
    <citation type="submission" date="2018-03" db="EMBL/GenBank/DDBJ databases">
        <title>Genome sequence of Clostridium thermopalmarium DSM 5974.</title>
        <authorList>
            <person name="Poehlein A."/>
            <person name="Daniel R."/>
        </authorList>
    </citation>
    <scope>NUCLEOTIDE SEQUENCE [LARGE SCALE GENOMIC DNA]</scope>
    <source>
        <strain evidence="1 2">DSM 5974</strain>
    </source>
</reference>
<dbReference type="Pfam" id="PF13730">
    <property type="entry name" value="HTH_36"/>
    <property type="match status" value="1"/>
</dbReference>
<name>A0A2T0ANM6_9CLOT</name>
<dbReference type="EMBL" id="PVXN01000054">
    <property type="protein sequence ID" value="PRR70562.1"/>
    <property type="molecule type" value="Genomic_DNA"/>
</dbReference>
<dbReference type="SUPFAM" id="SSF46785">
    <property type="entry name" value="Winged helix' DNA-binding domain"/>
    <property type="match status" value="1"/>
</dbReference>
<dbReference type="InterPro" id="IPR036390">
    <property type="entry name" value="WH_DNA-bd_sf"/>
</dbReference>
<dbReference type="AlphaFoldDB" id="A0A2T0ANM6"/>
<dbReference type="OrthoDB" id="1937422at2"/>
<evidence type="ECO:0008006" key="3">
    <source>
        <dbReference type="Google" id="ProtNLM"/>
    </source>
</evidence>
<proteinExistence type="predicted"/>
<evidence type="ECO:0000313" key="1">
    <source>
        <dbReference type="EMBL" id="PRR70562.1"/>
    </source>
</evidence>
<protein>
    <recommendedName>
        <fullName evidence="3">Helix-turn-helix domain-containing protein</fullName>
    </recommendedName>
</protein>
<dbReference type="Gene3D" id="1.10.10.10">
    <property type="entry name" value="Winged helix-like DNA-binding domain superfamily/Winged helix DNA-binding domain"/>
    <property type="match status" value="1"/>
</dbReference>
<sequence length="176" mass="20545">MRDFTMVQNEVLNLGLSGQAFKLYCILKSYCFNDKTICFPSQKTLAYRLNKSVRTVQRALKELVKFGLVKIKRRGSISNIYELNMNHHKAKDNSKRANIHEKLNSLIEKHYNKPSYKNSLNINKRNFKNTYNNCKNKKDSFNDYEQRKYDFNKLEAMLLGYPSAPENLSEALASEG</sequence>
<accession>A0A2T0ANM6</accession>
<dbReference type="Proteomes" id="UP000239614">
    <property type="component" value="Unassembled WGS sequence"/>
</dbReference>
<dbReference type="InterPro" id="IPR036388">
    <property type="entry name" value="WH-like_DNA-bd_sf"/>
</dbReference>
<evidence type="ECO:0000313" key="2">
    <source>
        <dbReference type="Proteomes" id="UP000239614"/>
    </source>
</evidence>
<comment type="caution">
    <text evidence="1">The sequence shown here is derived from an EMBL/GenBank/DDBJ whole genome shotgun (WGS) entry which is preliminary data.</text>
</comment>
<dbReference type="RefSeq" id="WP_106024608.1">
    <property type="nucleotide sequence ID" value="NZ_PVXN01000054.1"/>
</dbReference>
<keyword evidence="2" id="KW-1185">Reference proteome</keyword>
<organism evidence="1 2">
    <name type="scientific">Clostridium thermopalmarium DSM 5974</name>
    <dbReference type="NCBI Taxonomy" id="1121340"/>
    <lineage>
        <taxon>Bacteria</taxon>
        <taxon>Bacillati</taxon>
        <taxon>Bacillota</taxon>
        <taxon>Clostridia</taxon>
        <taxon>Eubacteriales</taxon>
        <taxon>Clostridiaceae</taxon>
        <taxon>Clostridium</taxon>
    </lineage>
</organism>